<proteinExistence type="predicted"/>
<dbReference type="InterPro" id="IPR018580">
    <property type="entry name" value="Uncharacterised_YfhO"/>
</dbReference>
<dbReference type="Proteomes" id="UP000824072">
    <property type="component" value="Unassembled WGS sequence"/>
</dbReference>
<feature type="transmembrane region" description="Helical" evidence="1">
    <location>
        <begin position="71"/>
        <end position="91"/>
    </location>
</feature>
<protein>
    <submittedName>
        <fullName evidence="2">YfhO family protein</fullName>
    </submittedName>
</protein>
<feature type="transmembrane region" description="Helical" evidence="1">
    <location>
        <begin position="406"/>
        <end position="426"/>
    </location>
</feature>
<dbReference type="PANTHER" id="PTHR38454:SF1">
    <property type="entry name" value="INTEGRAL MEMBRANE PROTEIN"/>
    <property type="match status" value="1"/>
</dbReference>
<feature type="transmembrane region" description="Helical" evidence="1">
    <location>
        <begin position="274"/>
        <end position="292"/>
    </location>
</feature>
<dbReference type="AlphaFoldDB" id="A0A9D1LCV4"/>
<feature type="transmembrane region" description="Helical" evidence="1">
    <location>
        <begin position="127"/>
        <end position="146"/>
    </location>
</feature>
<sequence length="843" mass="93633">MRKRSVIWLTVFVCLALLLAVYAVKGLYPFGEKTILVKDLYQQGIPLLYNFRDTVTGQNNLFFHLEIYGGLNNYVVALSDLVNPVNYLLLLFPRTMIPQAANVLLLCYLALSALTSARFFCRQYPKNGIWNVVFAMGYALSSYFLYMYQIFAWLPVVVLFPLVMLSLFRLLETGKGGRFSLLLAWTIVLSFQLGAMTVLFLLFGGGIYLFRYLEKPKRAQAAWRIGAHTILGIAISGAFLLPYLLELTQSMRSEAAVSFSIWNQLGLSELFDRMFILFHPLTFAAVFLWIWERRKKSALAPEEKTIWPALCTLLALTIFINPWHDAWHLGTHMRFPARFGYMAALCALCALERRALRVSEGENRCPRFALGMFCVCMLLSMGVTFLKHEDFARGFETLMITHKAFWDALCIAGIFILLFLAGVIVLTRKKARLRAGLAFVLAVGFGLATPLMCLYSERNLEHYSQMHAVAEMDLGDGDFRRVAGMDLGYEKNAGLVASANTIGGYLPMGAPRAFRKGIRKLGYDMAWVSTSCEGGTLFSDALLCIGYRIAPEEDAVGEALCVEKTPMGESTVYEMEYLPLGVLMDTEELDAEKTGLDFQNSLYRALGGEGELFSRAEEILEDGQILYSHDSGPCVGYLTASRSLGKLDLRVNGELVSDFRQPSGAGEMVCLGILEPGDVVETSCADALESAEIWQMDLERYRQLLETWADTPGFQIEGNRISGTVQAEEGQTLLLQIAWNRGLRATVDGEPVEIEPILEGLVGVPLEAGEHEIQITFLPAGWRAGIAISLLGLLGLFLAGMLRRRGVPAWMENAALIGYGAALGIGAVWAYGVSLLRLILELI</sequence>
<comment type="caution">
    <text evidence="2">The sequence shown here is derived from an EMBL/GenBank/DDBJ whole genome shotgun (WGS) entry which is preliminary data.</text>
</comment>
<evidence type="ECO:0000313" key="3">
    <source>
        <dbReference type="Proteomes" id="UP000824072"/>
    </source>
</evidence>
<feature type="transmembrane region" description="Helical" evidence="1">
    <location>
        <begin position="433"/>
        <end position="452"/>
    </location>
</feature>
<reference evidence="2" key="2">
    <citation type="journal article" date="2021" name="PeerJ">
        <title>Extensive microbial diversity within the chicken gut microbiome revealed by metagenomics and culture.</title>
        <authorList>
            <person name="Gilroy R."/>
            <person name="Ravi A."/>
            <person name="Getino M."/>
            <person name="Pursley I."/>
            <person name="Horton D.L."/>
            <person name="Alikhan N.F."/>
            <person name="Baker D."/>
            <person name="Gharbi K."/>
            <person name="Hall N."/>
            <person name="Watson M."/>
            <person name="Adriaenssens E.M."/>
            <person name="Foster-Nyarko E."/>
            <person name="Jarju S."/>
            <person name="Secka A."/>
            <person name="Antonio M."/>
            <person name="Oren A."/>
            <person name="Chaudhuri R.R."/>
            <person name="La Ragione R."/>
            <person name="Hildebrand F."/>
            <person name="Pallen M.J."/>
        </authorList>
    </citation>
    <scope>NUCLEOTIDE SEQUENCE</scope>
    <source>
        <strain evidence="2">ChiHcec3-11533</strain>
    </source>
</reference>
<keyword evidence="1" id="KW-0812">Transmembrane</keyword>
<keyword evidence="1" id="KW-1133">Transmembrane helix</keyword>
<organism evidence="2 3">
    <name type="scientific">Candidatus Pullichristensenella excrementigallinarum</name>
    <dbReference type="NCBI Taxonomy" id="2840907"/>
    <lineage>
        <taxon>Bacteria</taxon>
        <taxon>Bacillati</taxon>
        <taxon>Bacillota</taxon>
        <taxon>Clostridia</taxon>
        <taxon>Candidatus Pullichristensenella</taxon>
    </lineage>
</organism>
<dbReference type="Pfam" id="PF09586">
    <property type="entry name" value="YfhO"/>
    <property type="match status" value="2"/>
</dbReference>
<feature type="transmembrane region" description="Helical" evidence="1">
    <location>
        <begin position="814"/>
        <end position="840"/>
    </location>
</feature>
<dbReference type="EMBL" id="DVMU01000138">
    <property type="protein sequence ID" value="HIU34136.1"/>
    <property type="molecule type" value="Genomic_DNA"/>
</dbReference>
<feature type="transmembrane region" description="Helical" evidence="1">
    <location>
        <begin position="368"/>
        <end position="386"/>
    </location>
</feature>
<reference evidence="2" key="1">
    <citation type="submission" date="2020-10" db="EMBL/GenBank/DDBJ databases">
        <authorList>
            <person name="Gilroy R."/>
        </authorList>
    </citation>
    <scope>NUCLEOTIDE SEQUENCE</scope>
    <source>
        <strain evidence="2">ChiHcec3-11533</strain>
    </source>
</reference>
<feature type="transmembrane region" description="Helical" evidence="1">
    <location>
        <begin position="153"/>
        <end position="171"/>
    </location>
</feature>
<keyword evidence="1" id="KW-0472">Membrane</keyword>
<dbReference type="PANTHER" id="PTHR38454">
    <property type="entry name" value="INTEGRAL MEMBRANE PROTEIN-RELATED"/>
    <property type="match status" value="1"/>
</dbReference>
<feature type="transmembrane region" description="Helical" evidence="1">
    <location>
        <begin position="335"/>
        <end position="356"/>
    </location>
</feature>
<feature type="transmembrane region" description="Helical" evidence="1">
    <location>
        <begin position="183"/>
        <end position="210"/>
    </location>
</feature>
<feature type="transmembrane region" description="Helical" evidence="1">
    <location>
        <begin position="304"/>
        <end position="323"/>
    </location>
</feature>
<evidence type="ECO:0000313" key="2">
    <source>
        <dbReference type="EMBL" id="HIU34136.1"/>
    </source>
</evidence>
<feature type="transmembrane region" description="Helical" evidence="1">
    <location>
        <begin position="780"/>
        <end position="802"/>
    </location>
</feature>
<evidence type="ECO:0000256" key="1">
    <source>
        <dbReference type="SAM" id="Phobius"/>
    </source>
</evidence>
<feature type="transmembrane region" description="Helical" evidence="1">
    <location>
        <begin position="222"/>
        <end position="245"/>
    </location>
</feature>
<feature type="transmembrane region" description="Helical" evidence="1">
    <location>
        <begin position="103"/>
        <end position="121"/>
    </location>
</feature>
<gene>
    <name evidence="2" type="ORF">IAB02_06185</name>
</gene>
<name>A0A9D1LCV4_9FIRM</name>
<accession>A0A9D1LCV4</accession>